<reference evidence="4" key="1">
    <citation type="journal article" date="2018" name="Nat. Plants">
        <title>Whole-genome landscape of Medicago truncatula symbiotic genes.</title>
        <authorList>
            <person name="Pecrix Y."/>
            <person name="Staton S.E."/>
            <person name="Sallet E."/>
            <person name="Lelandais-Briere C."/>
            <person name="Moreau S."/>
            <person name="Carrere S."/>
            <person name="Blein T."/>
            <person name="Jardinaud M.F."/>
            <person name="Latrasse D."/>
            <person name="Zouine M."/>
            <person name="Zahm M."/>
            <person name="Kreplak J."/>
            <person name="Mayjonade B."/>
            <person name="Satge C."/>
            <person name="Perez M."/>
            <person name="Cauet S."/>
            <person name="Marande W."/>
            <person name="Chantry-Darmon C."/>
            <person name="Lopez-Roques C."/>
            <person name="Bouchez O."/>
            <person name="Berard A."/>
            <person name="Debelle F."/>
            <person name="Munos S."/>
            <person name="Bendahmane A."/>
            <person name="Berges H."/>
            <person name="Niebel A."/>
            <person name="Buitink J."/>
            <person name="Frugier F."/>
            <person name="Benhamed M."/>
            <person name="Crespi M."/>
            <person name="Gouzy J."/>
            <person name="Gamas P."/>
        </authorList>
    </citation>
    <scope>NUCLEOTIDE SEQUENCE [LARGE SCALE GENOMIC DNA]</scope>
    <source>
        <strain evidence="4">cv. Jemalong A17</strain>
    </source>
</reference>
<feature type="compositionally biased region" description="Polar residues" evidence="1">
    <location>
        <begin position="1"/>
        <end position="18"/>
    </location>
</feature>
<keyword evidence="2" id="KW-0472">Membrane</keyword>
<name>A0A396JD66_MEDTR</name>
<evidence type="ECO:0000256" key="1">
    <source>
        <dbReference type="SAM" id="MobiDB-lite"/>
    </source>
</evidence>
<evidence type="ECO:0008006" key="5">
    <source>
        <dbReference type="Google" id="ProtNLM"/>
    </source>
</evidence>
<accession>A0A396JD66</accession>
<dbReference type="Gramene" id="rna10286">
    <property type="protein sequence ID" value="RHN74253.1"/>
    <property type="gene ID" value="gene10286"/>
</dbReference>
<evidence type="ECO:0000313" key="3">
    <source>
        <dbReference type="EMBL" id="RHN74253.1"/>
    </source>
</evidence>
<feature type="transmembrane region" description="Helical" evidence="2">
    <location>
        <begin position="54"/>
        <end position="74"/>
    </location>
</feature>
<dbReference type="EMBL" id="PSQE01000002">
    <property type="protein sequence ID" value="RHN74253.1"/>
    <property type="molecule type" value="Genomic_DNA"/>
</dbReference>
<dbReference type="Proteomes" id="UP000265566">
    <property type="component" value="Chromosome 2"/>
</dbReference>
<protein>
    <recommendedName>
        <fullName evidence="5">Transmembrane protein</fullName>
    </recommendedName>
</protein>
<evidence type="ECO:0000256" key="2">
    <source>
        <dbReference type="SAM" id="Phobius"/>
    </source>
</evidence>
<organism evidence="3 4">
    <name type="scientific">Medicago truncatula</name>
    <name type="common">Barrel medic</name>
    <name type="synonym">Medicago tribuloides</name>
    <dbReference type="NCBI Taxonomy" id="3880"/>
    <lineage>
        <taxon>Eukaryota</taxon>
        <taxon>Viridiplantae</taxon>
        <taxon>Streptophyta</taxon>
        <taxon>Embryophyta</taxon>
        <taxon>Tracheophyta</taxon>
        <taxon>Spermatophyta</taxon>
        <taxon>Magnoliopsida</taxon>
        <taxon>eudicotyledons</taxon>
        <taxon>Gunneridae</taxon>
        <taxon>Pentapetalae</taxon>
        <taxon>rosids</taxon>
        <taxon>fabids</taxon>
        <taxon>Fabales</taxon>
        <taxon>Fabaceae</taxon>
        <taxon>Papilionoideae</taxon>
        <taxon>50 kb inversion clade</taxon>
        <taxon>NPAAA clade</taxon>
        <taxon>Hologalegina</taxon>
        <taxon>IRL clade</taxon>
        <taxon>Trifolieae</taxon>
        <taxon>Medicago</taxon>
    </lineage>
</organism>
<keyword evidence="2" id="KW-1133">Transmembrane helix</keyword>
<sequence length="87" mass="9754">MKTTSTPPATNSSFATIESSDESESNIKIEFGNKINLRNLLLRIPLSIPGRKRGFTLINLCVSFVIVSMISSFLNNNSLLYNNQFQR</sequence>
<dbReference type="AlphaFoldDB" id="A0A396JD66"/>
<proteinExistence type="predicted"/>
<comment type="caution">
    <text evidence="3">The sequence shown here is derived from an EMBL/GenBank/DDBJ whole genome shotgun (WGS) entry which is preliminary data.</text>
</comment>
<evidence type="ECO:0000313" key="4">
    <source>
        <dbReference type="Proteomes" id="UP000265566"/>
    </source>
</evidence>
<feature type="region of interest" description="Disordered" evidence="1">
    <location>
        <begin position="1"/>
        <end position="22"/>
    </location>
</feature>
<keyword evidence="2" id="KW-0812">Transmembrane</keyword>
<gene>
    <name evidence="3" type="ORF">MtrunA17_Chr2g0308281</name>
</gene>